<dbReference type="HAMAP" id="MF_00300">
    <property type="entry name" value="Chorismate_synth"/>
    <property type="match status" value="1"/>
</dbReference>
<evidence type="ECO:0000256" key="11">
    <source>
        <dbReference type="HAMAP-Rule" id="MF_00300"/>
    </source>
</evidence>
<evidence type="ECO:0000256" key="8">
    <source>
        <dbReference type="ARBA" id="ARBA00022857"/>
    </source>
</evidence>
<dbReference type="SUPFAM" id="SSF103263">
    <property type="entry name" value="Chorismate synthase, AroC"/>
    <property type="match status" value="1"/>
</dbReference>
<feature type="binding site" evidence="11">
    <location>
        <position position="48"/>
    </location>
    <ligand>
        <name>NADP(+)</name>
        <dbReference type="ChEBI" id="CHEBI:58349"/>
    </ligand>
</feature>
<organism evidence="13 14">
    <name type="scientific">Candidatus Magnetobacterium bavaricum</name>
    <dbReference type="NCBI Taxonomy" id="29290"/>
    <lineage>
        <taxon>Bacteria</taxon>
        <taxon>Pseudomonadati</taxon>
        <taxon>Nitrospirota</taxon>
        <taxon>Thermodesulfovibrionia</taxon>
        <taxon>Thermodesulfovibrionales</taxon>
        <taxon>Candidatus Magnetobacteriaceae</taxon>
        <taxon>Candidatus Magnetobacterium</taxon>
    </lineage>
</organism>
<keyword evidence="4 11" id="KW-0028">Amino-acid biosynthesis</keyword>
<comment type="caution">
    <text evidence="13">The sequence shown here is derived from an EMBL/GenBank/DDBJ whole genome shotgun (WGS) entry which is preliminary data.</text>
</comment>
<evidence type="ECO:0000256" key="10">
    <source>
        <dbReference type="ARBA" id="ARBA00023239"/>
    </source>
</evidence>
<comment type="subunit">
    <text evidence="11">Homotetramer.</text>
</comment>
<comment type="pathway">
    <text evidence="1 11 12">Metabolic intermediate biosynthesis; chorismate biosynthesis; chorismate from D-erythrose 4-phosphate and phosphoenolpyruvate: step 7/7.</text>
</comment>
<evidence type="ECO:0000256" key="9">
    <source>
        <dbReference type="ARBA" id="ARBA00023141"/>
    </source>
</evidence>
<protein>
    <recommendedName>
        <fullName evidence="3 11">Chorismate synthase</fullName>
        <shortName evidence="11">CS</shortName>
        <ecNumber evidence="3 11">4.2.3.5</ecNumber>
    </recommendedName>
    <alternativeName>
        <fullName evidence="11">5-enolpyruvylshikimate-3-phosphate phospholyase</fullName>
    </alternativeName>
</protein>
<evidence type="ECO:0000256" key="4">
    <source>
        <dbReference type="ARBA" id="ARBA00022605"/>
    </source>
</evidence>
<dbReference type="AlphaFoldDB" id="A0A0F3GWQ1"/>
<evidence type="ECO:0000256" key="3">
    <source>
        <dbReference type="ARBA" id="ARBA00013036"/>
    </source>
</evidence>
<dbReference type="Proteomes" id="UP000033423">
    <property type="component" value="Unassembled WGS sequence"/>
</dbReference>
<accession>A0A0F3GWQ1</accession>
<reference evidence="13 14" key="1">
    <citation type="submission" date="2015-02" db="EMBL/GenBank/DDBJ databases">
        <title>Single-cell genomics of uncultivated deep-branching MTB reveals a conserved set of magnetosome genes.</title>
        <authorList>
            <person name="Kolinko S."/>
            <person name="Richter M."/>
            <person name="Glockner F.O."/>
            <person name="Brachmann A."/>
            <person name="Schuler D."/>
        </authorList>
    </citation>
    <scope>NUCLEOTIDE SEQUENCE [LARGE SCALE GENOMIC DNA]</scope>
    <source>
        <strain evidence="13">TM-1</strain>
    </source>
</reference>
<dbReference type="GO" id="GO:0008652">
    <property type="term" value="P:amino acid biosynthetic process"/>
    <property type="evidence" value="ECO:0007669"/>
    <property type="project" value="UniProtKB-KW"/>
</dbReference>
<dbReference type="InterPro" id="IPR000453">
    <property type="entry name" value="Chorismate_synth"/>
</dbReference>
<comment type="cofactor">
    <cofactor evidence="11 12">
        <name>FMNH2</name>
        <dbReference type="ChEBI" id="CHEBI:57618"/>
    </cofactor>
    <text evidence="11 12">Reduced FMN (FMNH(2)).</text>
</comment>
<evidence type="ECO:0000313" key="13">
    <source>
        <dbReference type="EMBL" id="KJU86305.1"/>
    </source>
</evidence>
<comment type="function">
    <text evidence="11">Catalyzes the anti-1,4-elimination of the C-3 phosphate and the C-6 proR hydrogen from 5-enolpyruvylshikimate-3-phosphate (EPSP) to yield chorismate, which is the branch point compound that serves as the starting substrate for the three terminal pathways of aromatic amino acid biosynthesis. This reaction introduces a second double bond into the aromatic ring system.</text>
</comment>
<dbReference type="EC" id="4.2.3.5" evidence="3 11"/>
<evidence type="ECO:0000256" key="7">
    <source>
        <dbReference type="ARBA" id="ARBA00022827"/>
    </source>
</evidence>
<feature type="binding site" evidence="11">
    <location>
        <begin position="324"/>
        <end position="328"/>
    </location>
    <ligand>
        <name>FMN</name>
        <dbReference type="ChEBI" id="CHEBI:58210"/>
    </ligand>
</feature>
<dbReference type="GO" id="GO:0005829">
    <property type="term" value="C:cytosol"/>
    <property type="evidence" value="ECO:0007669"/>
    <property type="project" value="TreeGrafter"/>
</dbReference>
<comment type="catalytic activity">
    <reaction evidence="11 12">
        <text>5-O-(1-carboxyvinyl)-3-phosphoshikimate = chorismate + phosphate</text>
        <dbReference type="Rhea" id="RHEA:21020"/>
        <dbReference type="ChEBI" id="CHEBI:29748"/>
        <dbReference type="ChEBI" id="CHEBI:43474"/>
        <dbReference type="ChEBI" id="CHEBI:57701"/>
        <dbReference type="EC" id="4.2.3.5"/>
    </reaction>
</comment>
<keyword evidence="8 11" id="KW-0521">NADP</keyword>
<dbReference type="InterPro" id="IPR035904">
    <property type="entry name" value="Chorismate_synth_AroC_sf"/>
</dbReference>
<evidence type="ECO:0000256" key="2">
    <source>
        <dbReference type="ARBA" id="ARBA00008014"/>
    </source>
</evidence>
<keyword evidence="5 11" id="KW-0285">Flavoprotein</keyword>
<dbReference type="Pfam" id="PF01264">
    <property type="entry name" value="Chorismate_synt"/>
    <property type="match status" value="1"/>
</dbReference>
<feature type="binding site" evidence="11">
    <location>
        <position position="309"/>
    </location>
    <ligand>
        <name>FMN</name>
        <dbReference type="ChEBI" id="CHEBI:58210"/>
    </ligand>
</feature>
<feature type="binding site" evidence="11">
    <location>
        <begin position="264"/>
        <end position="265"/>
    </location>
    <ligand>
        <name>FMN</name>
        <dbReference type="ChEBI" id="CHEBI:58210"/>
    </ligand>
</feature>
<evidence type="ECO:0000256" key="5">
    <source>
        <dbReference type="ARBA" id="ARBA00022630"/>
    </source>
</evidence>
<evidence type="ECO:0000256" key="12">
    <source>
        <dbReference type="RuleBase" id="RU000605"/>
    </source>
</evidence>
<dbReference type="EMBL" id="LACI01000653">
    <property type="protein sequence ID" value="KJU86305.1"/>
    <property type="molecule type" value="Genomic_DNA"/>
</dbReference>
<keyword evidence="10 11" id="KW-0456">Lyase</keyword>
<feature type="binding site" evidence="11">
    <location>
        <position position="350"/>
    </location>
    <ligand>
        <name>FMN</name>
        <dbReference type="ChEBI" id="CHEBI:58210"/>
    </ligand>
</feature>
<dbReference type="GO" id="GO:0009073">
    <property type="term" value="P:aromatic amino acid family biosynthetic process"/>
    <property type="evidence" value="ECO:0007669"/>
    <property type="project" value="UniProtKB-KW"/>
</dbReference>
<dbReference type="PANTHER" id="PTHR21085:SF0">
    <property type="entry name" value="CHORISMATE SYNTHASE"/>
    <property type="match status" value="1"/>
</dbReference>
<comment type="similarity">
    <text evidence="2 11 12">Belongs to the chorismate synthase family.</text>
</comment>
<gene>
    <name evidence="11" type="primary">aroC</name>
    <name evidence="13" type="ORF">MBAV_001494</name>
</gene>
<dbReference type="NCBIfam" id="TIGR00033">
    <property type="entry name" value="aroC"/>
    <property type="match status" value="1"/>
</dbReference>
<keyword evidence="9 11" id="KW-0057">Aromatic amino acid biosynthesis</keyword>
<dbReference type="PANTHER" id="PTHR21085">
    <property type="entry name" value="CHORISMATE SYNTHASE"/>
    <property type="match status" value="1"/>
</dbReference>
<keyword evidence="14" id="KW-1185">Reference proteome</keyword>
<dbReference type="GO" id="GO:0009423">
    <property type="term" value="P:chorismate biosynthetic process"/>
    <property type="evidence" value="ECO:0007669"/>
    <property type="project" value="UniProtKB-UniRule"/>
</dbReference>
<feature type="binding site" evidence="11">
    <location>
        <position position="42"/>
    </location>
    <ligand>
        <name>NADP(+)</name>
        <dbReference type="ChEBI" id="CHEBI:58349"/>
    </ligand>
</feature>
<evidence type="ECO:0000256" key="1">
    <source>
        <dbReference type="ARBA" id="ARBA00005044"/>
    </source>
</evidence>
<evidence type="ECO:0000256" key="6">
    <source>
        <dbReference type="ARBA" id="ARBA00022643"/>
    </source>
</evidence>
<dbReference type="NCBIfam" id="NF003793">
    <property type="entry name" value="PRK05382.1"/>
    <property type="match status" value="1"/>
</dbReference>
<dbReference type="UniPathway" id="UPA00053">
    <property type="reaction ID" value="UER00090"/>
</dbReference>
<dbReference type="GO" id="GO:0004107">
    <property type="term" value="F:chorismate synthase activity"/>
    <property type="evidence" value="ECO:0007669"/>
    <property type="project" value="UniProtKB-UniRule"/>
</dbReference>
<dbReference type="CDD" id="cd07304">
    <property type="entry name" value="Chorismate_synthase"/>
    <property type="match status" value="1"/>
</dbReference>
<dbReference type="FunFam" id="3.60.150.10:FF:000002">
    <property type="entry name" value="Chorismate synthase"/>
    <property type="match status" value="1"/>
</dbReference>
<dbReference type="PIRSF" id="PIRSF001456">
    <property type="entry name" value="Chorismate_synth"/>
    <property type="match status" value="1"/>
</dbReference>
<dbReference type="PROSITE" id="PS00787">
    <property type="entry name" value="CHORISMATE_SYNTHASE_1"/>
    <property type="match status" value="1"/>
</dbReference>
<proteinExistence type="inferred from homology"/>
<name>A0A0F3GWQ1_9BACT</name>
<dbReference type="GO" id="GO:0010181">
    <property type="term" value="F:FMN binding"/>
    <property type="evidence" value="ECO:0007669"/>
    <property type="project" value="TreeGrafter"/>
</dbReference>
<evidence type="ECO:0000313" key="14">
    <source>
        <dbReference type="Proteomes" id="UP000033423"/>
    </source>
</evidence>
<dbReference type="Gene3D" id="3.60.150.10">
    <property type="entry name" value="Chorismate synthase AroC"/>
    <property type="match status" value="1"/>
</dbReference>
<sequence length="401" mass="43991">MDRLKISTAGESHGKALIGIIEGIPAGLPIETQDIDKQLRRRQQGHGRGGRMKIEQDHAEILSGVRWGKTLASPIALKIENRDWENWQKGMSPLSQDEGSIDPVTRARPGHADLAGCLKYGFRDIRNVLERSSARETAMRVALGAVCRTFLAQFGITIGSFVIRTGGAGKRYYQSAMNELDGLKDIGNRLIAFSAKADESVVRCPFEEDAQQMINAIDEAKDRGDTIGGVFEVFAVGLPIGLGSHVQWDKRLNGQLAQAIMSIQAVKGVECGLGFDLSQRFGSRLMDEILYSDEMGFYRLSNFAGGLEGGMTNGMPLLLRAIMKPIPTQRNPLNSIDIVTKEAKEAAYERSDVCAVAACSVIAEAMIAFVLTDAMLCKFGGDCIDETVRNYKNYLNYLKEF</sequence>
<feature type="binding site" evidence="11">
    <location>
        <begin position="131"/>
        <end position="133"/>
    </location>
    <ligand>
        <name>FMN</name>
        <dbReference type="ChEBI" id="CHEBI:58210"/>
    </ligand>
</feature>
<dbReference type="PROSITE" id="PS00788">
    <property type="entry name" value="CHORISMATE_SYNTHASE_2"/>
    <property type="match status" value="1"/>
</dbReference>
<dbReference type="InterPro" id="IPR020541">
    <property type="entry name" value="Chorismate_synthase_CS"/>
</dbReference>
<keyword evidence="6 11" id="KW-0288">FMN</keyword>
<dbReference type="PATRIC" id="fig|29290.4.peg.1981"/>
<keyword evidence="7 11" id="KW-0274">FAD</keyword>